<evidence type="ECO:0000313" key="2">
    <source>
        <dbReference type="Proteomes" id="UP000677436"/>
    </source>
</evidence>
<evidence type="ECO:0000313" key="1">
    <source>
        <dbReference type="EMBL" id="BCU83305.1"/>
    </source>
</evidence>
<reference evidence="1" key="1">
    <citation type="journal article" date="2013" name="Int. J. Syst. Evol. Microbiol.">
        <title>Polycladomyces abyssicola gen. nov., sp. nov., a thermophilic filamentous bacterium isolated from hemipelagic sediment.</title>
        <authorList>
            <person name="Tsubouchi T."/>
            <person name="Shimane Y."/>
            <person name="Mori K."/>
            <person name="Usui K."/>
            <person name="Hiraki T."/>
            <person name="Tame A."/>
            <person name="Uematsu K."/>
            <person name="Maruyama T."/>
            <person name="Hatada Y."/>
        </authorList>
    </citation>
    <scope>NUCLEOTIDE SEQUENCE</scope>
    <source>
        <strain evidence="1">JIR-001</strain>
    </source>
</reference>
<gene>
    <name evidence="1" type="ORF">JIR001_30880</name>
</gene>
<dbReference type="KEGG" id="pabs:JIR001_30880"/>
<keyword evidence="2" id="KW-1185">Reference proteome</keyword>
<dbReference type="AlphaFoldDB" id="A0A8D5UKD2"/>
<reference evidence="1" key="2">
    <citation type="journal article" date="2021" name="Microbiol. Resour. Announc.">
        <title>Complete Genome Sequence of Polycladomyces abyssicola JIR-001T, Isolated from Hemipelagic Sediment in Deep Seawater.</title>
        <authorList>
            <person name="Tsubouchi T."/>
            <person name="Kaneko Y."/>
        </authorList>
    </citation>
    <scope>NUCLEOTIDE SEQUENCE</scope>
    <source>
        <strain evidence="1">JIR-001</strain>
    </source>
</reference>
<protein>
    <recommendedName>
        <fullName evidence="3">SHOCT domain-containing protein</fullName>
    </recommendedName>
</protein>
<organism evidence="1 2">
    <name type="scientific">Polycladomyces abyssicola</name>
    <dbReference type="NCBI Taxonomy" id="1125966"/>
    <lineage>
        <taxon>Bacteria</taxon>
        <taxon>Bacillati</taxon>
        <taxon>Bacillota</taxon>
        <taxon>Bacilli</taxon>
        <taxon>Bacillales</taxon>
        <taxon>Thermoactinomycetaceae</taxon>
        <taxon>Polycladomyces</taxon>
    </lineage>
</organism>
<dbReference type="Proteomes" id="UP000677436">
    <property type="component" value="Chromosome"/>
</dbReference>
<accession>A0A8D5UKD2</accession>
<evidence type="ECO:0008006" key="3">
    <source>
        <dbReference type="Google" id="ProtNLM"/>
    </source>
</evidence>
<dbReference type="EMBL" id="AP024601">
    <property type="protein sequence ID" value="BCU83305.1"/>
    <property type="molecule type" value="Genomic_DNA"/>
</dbReference>
<sequence length="134" mass="15921">MEKTFDFHYATVVVKEQTVEIHHKKRWGSERKHYGIKVFPINRIHFVQLLEARFFKDGYFELKVKGARSKYARDEARFDIIGSFENPTAHALKKAIEKVKKRKADEIMELYQLVQEGVLTEEEFAEYKKKALKV</sequence>
<name>A0A8D5UKD2_9BACL</name>
<dbReference type="RefSeq" id="WP_212773541.1">
    <property type="nucleotide sequence ID" value="NZ_AP024601.1"/>
</dbReference>
<proteinExistence type="predicted"/>